<reference evidence="1 2" key="1">
    <citation type="journal article" date="2018" name="Elife">
        <title>Firefly genomes illuminate parallel origins of bioluminescence in beetles.</title>
        <authorList>
            <person name="Fallon T.R."/>
            <person name="Lower S.E."/>
            <person name="Chang C.H."/>
            <person name="Bessho-Uehara M."/>
            <person name="Martin G.J."/>
            <person name="Bewick A.J."/>
            <person name="Behringer M."/>
            <person name="Debat H.J."/>
            <person name="Wong I."/>
            <person name="Day J.C."/>
            <person name="Suvorov A."/>
            <person name="Silva C.J."/>
            <person name="Stanger-Hall K.F."/>
            <person name="Hall D.W."/>
            <person name="Schmitz R.J."/>
            <person name="Nelson D.R."/>
            <person name="Lewis S.M."/>
            <person name="Shigenobu S."/>
            <person name="Bybee S.M."/>
            <person name="Larracuente A.M."/>
            <person name="Oba Y."/>
            <person name="Weng J.K."/>
        </authorList>
    </citation>
    <scope>NUCLEOTIDE SEQUENCE [LARGE SCALE GENOMIC DNA]</scope>
    <source>
        <strain evidence="1">1611_PpyrPB1</strain>
        <tissue evidence="1">Whole body</tissue>
    </source>
</reference>
<sequence>MALSEYPTVNNNLVQEGIAHWNKKREADEKVKLEEQIKMREMLERYWPWGKKPQPRGYRNLKLDEIIPSESVRPLGLGRSVVGRPQIRTKEHPIIRFQWNEDLRKCVDNTIRYKTSKEQCTQYRKQLDAQVAERKMREKWEKENETEFYRRSGWSTENTLKSLASKPDNHHEGILKEYENFKKAVNSEGVRLEGDKSRNDRFLNERIESALNKRRLSPLKREKVNGEELVSLLAKQRVVPKKMHLGTTDVTRGNNETKKHTGSDYLQNLTNQMEVKRQYVQELKEIDVGNVRRHFESLDNFWGRPGNGAPRSTLKKGCLDRLLYNIYA</sequence>
<dbReference type="Proteomes" id="UP000327044">
    <property type="component" value="Unassembled WGS sequence"/>
</dbReference>
<accession>A0A5N4AT07</accession>
<dbReference type="InParanoid" id="A0A5N4AT07"/>
<keyword evidence="2" id="KW-1185">Reference proteome</keyword>
<dbReference type="AlphaFoldDB" id="A0A5N4AT07"/>
<gene>
    <name evidence="1" type="ORF">PPYR_06242</name>
</gene>
<proteinExistence type="predicted"/>
<comment type="caution">
    <text evidence="1">The sequence shown here is derived from an EMBL/GenBank/DDBJ whole genome shotgun (WGS) entry which is preliminary data.</text>
</comment>
<dbReference type="EMBL" id="VVIM01000004">
    <property type="protein sequence ID" value="KAB0800502.1"/>
    <property type="molecule type" value="Genomic_DNA"/>
</dbReference>
<evidence type="ECO:0000313" key="1">
    <source>
        <dbReference type="EMBL" id="KAB0800502.1"/>
    </source>
</evidence>
<protein>
    <submittedName>
        <fullName evidence="1">Uncharacterized protein</fullName>
    </submittedName>
</protein>
<name>A0A5N4AT07_PHOPY</name>
<evidence type="ECO:0000313" key="2">
    <source>
        <dbReference type="Proteomes" id="UP000327044"/>
    </source>
</evidence>
<organism evidence="1 2">
    <name type="scientific">Photinus pyralis</name>
    <name type="common">Common eastern firefly</name>
    <name type="synonym">Lampyris pyralis</name>
    <dbReference type="NCBI Taxonomy" id="7054"/>
    <lineage>
        <taxon>Eukaryota</taxon>
        <taxon>Metazoa</taxon>
        <taxon>Ecdysozoa</taxon>
        <taxon>Arthropoda</taxon>
        <taxon>Hexapoda</taxon>
        <taxon>Insecta</taxon>
        <taxon>Pterygota</taxon>
        <taxon>Neoptera</taxon>
        <taxon>Endopterygota</taxon>
        <taxon>Coleoptera</taxon>
        <taxon>Polyphaga</taxon>
        <taxon>Elateriformia</taxon>
        <taxon>Elateroidea</taxon>
        <taxon>Lampyridae</taxon>
        <taxon>Lampyrinae</taxon>
        <taxon>Photinus</taxon>
    </lineage>
</organism>